<organism evidence="1 2">
    <name type="scientific">Nicotiana tabacum</name>
    <name type="common">Common tobacco</name>
    <dbReference type="NCBI Taxonomy" id="4097"/>
    <lineage>
        <taxon>Eukaryota</taxon>
        <taxon>Viridiplantae</taxon>
        <taxon>Streptophyta</taxon>
        <taxon>Embryophyta</taxon>
        <taxon>Tracheophyta</taxon>
        <taxon>Spermatophyta</taxon>
        <taxon>Magnoliopsida</taxon>
        <taxon>eudicotyledons</taxon>
        <taxon>Gunneridae</taxon>
        <taxon>Pentapetalae</taxon>
        <taxon>asterids</taxon>
        <taxon>lamiids</taxon>
        <taxon>Solanales</taxon>
        <taxon>Solanaceae</taxon>
        <taxon>Nicotianoideae</taxon>
        <taxon>Nicotianeae</taxon>
        <taxon>Nicotiana</taxon>
    </lineage>
</organism>
<name>A0AC58SD52_TOBAC</name>
<dbReference type="Proteomes" id="UP000790787">
    <property type="component" value="Chromosome 12"/>
</dbReference>
<dbReference type="RefSeq" id="XP_075082889.1">
    <property type="nucleotide sequence ID" value="XM_075226788.1"/>
</dbReference>
<reference evidence="1" key="1">
    <citation type="journal article" date="2014" name="Nat. Commun.">
        <title>The tobacco genome sequence and its comparison with those of tomato and potato.</title>
        <authorList>
            <person name="Sierro N."/>
            <person name="Battey J.N."/>
            <person name="Ouadi S."/>
            <person name="Bakaher N."/>
            <person name="Bovet L."/>
            <person name="Willig A."/>
            <person name="Goepfert S."/>
            <person name="Peitsch M.C."/>
            <person name="Ivanov N.V."/>
        </authorList>
    </citation>
    <scope>NUCLEOTIDE SEQUENCE [LARGE SCALE GENOMIC DNA]</scope>
</reference>
<reference evidence="2" key="2">
    <citation type="submission" date="2025-08" db="UniProtKB">
        <authorList>
            <consortium name="RefSeq"/>
        </authorList>
    </citation>
    <scope>IDENTIFICATION</scope>
    <source>
        <tissue evidence="2">Leaf</tissue>
    </source>
</reference>
<keyword evidence="1" id="KW-1185">Reference proteome</keyword>
<evidence type="ECO:0000313" key="1">
    <source>
        <dbReference type="Proteomes" id="UP000790787"/>
    </source>
</evidence>
<sequence length="910" mass="104504">MSPDPIDVRDPVSILQRIENEHDWTGCEKNRTRAVKTELWFLGIFLRMKPDPLQMDIRSFMDDAGAQFLSDYYIILDGKEPHNFDANCSNVLAKIQHYKQSSRADISNLEISSSSPLSHELLVEFTENIVHNLKDLLIVCFGEPPALRAELFSMYSEVNDQMEVVEKELRALKNFVVFVGKICSAELQSCRQTFLRHAEHVVTLVAIIFFLYMPNLNDGKSVSLEFTDLLSGMLQKRIKPIEPQVRNIYTDVLRDLRSSNTPPMSSIEPAAGFINTLLHISDELRALCTLNKVQTETLLELLSTLRNILDELALTINIQDKMRVRFFRRVETLVIDTGVIVYSLYDSTKSKEDRDQDLLLLADKIQLVKKQIYLDIREGVQSHLPKNDVLGIFVFLLDSLKELLCSHSDSLASVKNQLDVVLEELQLFQPFLNGIAEKGNNKHDELQNLAKRITDKAYEVEYIVDSFVVGDIPLTYLTVWLSEILWEIKLINKELLKSSEMRMSEIASPAANEELVGFNDVRETIVGLLLGGSPQLDVVSIVGMPGTGKTTLARSFINDRSTKFHFSFRAECRVSQVYTRRDLLLSLLSDSNDEITDLSKLDDNDLASRLRKVLLKKGRYLLIVDDVWENNAWDDLKLCFPDDKNGSRIILTTRHQKVANYAKCVTDPLNLRLFNNDESWLLLQKKVFGTESPEGLRQVGQEIAKKCEGLPISVVLVAGLLARMDKTEQCWKQMELNLGERIQGNSKILIKLSYFDLPYKLKPCFLYFGAFLEDREIVVSKLINLWIAEGFIENEKEKYLEDIAEDYLEDLLGRNLIMETKKRSNGKIKACRVHDLLLEFCKEKAKEDNFLLWLKRDYDSVPPHFYSGKPMHRRLSFCSNQDDLAGWRPSCSHARSVLFREEIFRIFRLS</sequence>
<evidence type="ECO:0000313" key="2">
    <source>
        <dbReference type="RefSeq" id="XP_075082889.1"/>
    </source>
</evidence>
<accession>A0AC58SD52</accession>
<protein>
    <submittedName>
        <fullName evidence="2">Late blight resistance protein homolog R1C-3 isoform X2</fullName>
    </submittedName>
</protein>
<gene>
    <name evidence="2" type="primary">LOC107818143</name>
</gene>
<proteinExistence type="predicted"/>